<dbReference type="Proteomes" id="UP000251314">
    <property type="component" value="Unassembled WGS sequence"/>
</dbReference>
<proteinExistence type="predicted"/>
<dbReference type="AlphaFoldDB" id="A0A329S5C6"/>
<evidence type="ECO:0000313" key="2">
    <source>
        <dbReference type="EMBL" id="RAW31961.1"/>
    </source>
</evidence>
<protein>
    <recommendedName>
        <fullName evidence="1">Tc1-like transposase DDE domain-containing protein</fullName>
    </recommendedName>
</protein>
<dbReference type="VEuPathDB" id="FungiDB:PC110_g11702"/>
<sequence length="154" mass="17776">MPTKFGQNTLYEAIYFGEMKLSRCTKRKAWSIRGRIPTVPDEPYSTNPGHITLIYAASPSFWTLYFENVEGSVTGETCLEFMKEMMAIYTRKGFASRKRASIMDNASMHHRDPVNDYMKGNVVREKIGLEFLPIYSPFLNPLEEIFGLLKARSW</sequence>
<gene>
    <name evidence="2" type="ORF">PC110_g11702</name>
</gene>
<dbReference type="Pfam" id="PF13358">
    <property type="entry name" value="DDE_3"/>
    <property type="match status" value="1"/>
</dbReference>
<name>A0A329S5C6_9STRA</name>
<accession>A0A329S5C6</accession>
<dbReference type="EMBL" id="MJFZ01000299">
    <property type="protein sequence ID" value="RAW31961.1"/>
    <property type="molecule type" value="Genomic_DNA"/>
</dbReference>
<comment type="caution">
    <text evidence="2">The sequence shown here is derived from an EMBL/GenBank/DDBJ whole genome shotgun (WGS) entry which is preliminary data.</text>
</comment>
<evidence type="ECO:0000259" key="1">
    <source>
        <dbReference type="Pfam" id="PF13358"/>
    </source>
</evidence>
<feature type="domain" description="Tc1-like transposase DDE" evidence="1">
    <location>
        <begin position="25"/>
        <end position="152"/>
    </location>
</feature>
<dbReference type="GO" id="GO:0003676">
    <property type="term" value="F:nucleic acid binding"/>
    <property type="evidence" value="ECO:0007669"/>
    <property type="project" value="InterPro"/>
</dbReference>
<dbReference type="OrthoDB" id="88881at2759"/>
<keyword evidence="3" id="KW-1185">Reference proteome</keyword>
<evidence type="ECO:0000313" key="3">
    <source>
        <dbReference type="Proteomes" id="UP000251314"/>
    </source>
</evidence>
<organism evidence="2 3">
    <name type="scientific">Phytophthora cactorum</name>
    <dbReference type="NCBI Taxonomy" id="29920"/>
    <lineage>
        <taxon>Eukaryota</taxon>
        <taxon>Sar</taxon>
        <taxon>Stramenopiles</taxon>
        <taxon>Oomycota</taxon>
        <taxon>Peronosporomycetes</taxon>
        <taxon>Peronosporales</taxon>
        <taxon>Peronosporaceae</taxon>
        <taxon>Phytophthora</taxon>
    </lineage>
</organism>
<dbReference type="Gene3D" id="3.30.420.10">
    <property type="entry name" value="Ribonuclease H-like superfamily/Ribonuclease H"/>
    <property type="match status" value="1"/>
</dbReference>
<reference evidence="2 3" key="1">
    <citation type="submission" date="2018-01" db="EMBL/GenBank/DDBJ databases">
        <title>Draft genome of the strawberry crown rot pathogen Phytophthora cactorum.</title>
        <authorList>
            <person name="Armitage A.D."/>
            <person name="Lysoe E."/>
            <person name="Nellist C.F."/>
            <person name="Harrison R.J."/>
            <person name="Brurberg M.B."/>
        </authorList>
    </citation>
    <scope>NUCLEOTIDE SEQUENCE [LARGE SCALE GENOMIC DNA]</scope>
    <source>
        <strain evidence="2 3">10300</strain>
    </source>
</reference>
<dbReference type="InterPro" id="IPR038717">
    <property type="entry name" value="Tc1-like_DDE_dom"/>
</dbReference>
<dbReference type="InterPro" id="IPR036397">
    <property type="entry name" value="RNaseH_sf"/>
</dbReference>